<evidence type="ECO:0000256" key="20">
    <source>
        <dbReference type="ARBA" id="ARBA00023098"/>
    </source>
</evidence>
<evidence type="ECO:0000256" key="10">
    <source>
        <dbReference type="ARBA" id="ARBA00022536"/>
    </source>
</evidence>
<keyword evidence="21" id="KW-0446">Lipid-binding</keyword>
<evidence type="ECO:0000256" key="37">
    <source>
        <dbReference type="ARBA" id="ARBA00032316"/>
    </source>
</evidence>
<dbReference type="FunFam" id="2.10.25.10:FF:000122">
    <property type="entry name" value="Protein crumbs homolog 2"/>
    <property type="match status" value="1"/>
</dbReference>
<evidence type="ECO:0000256" key="41">
    <source>
        <dbReference type="ARBA" id="ARBA00047485"/>
    </source>
</evidence>
<feature type="domain" description="EGF-like" evidence="51 52">
    <location>
        <begin position="1209"/>
        <end position="1220"/>
    </location>
</feature>
<dbReference type="GO" id="GO:0003988">
    <property type="term" value="F:acetyl-CoA C-acyltransferase activity"/>
    <property type="evidence" value="ECO:0007669"/>
    <property type="project" value="UniProtKB-EC"/>
</dbReference>
<dbReference type="FunFam" id="2.10.25.10:FF:000029">
    <property type="entry name" value="neurexin-1 isoform X1"/>
    <property type="match status" value="1"/>
</dbReference>
<keyword evidence="8" id="KW-1003">Cell membrane</keyword>
<evidence type="ECO:0000256" key="22">
    <source>
        <dbReference type="ARBA" id="ARBA00023136"/>
    </source>
</evidence>
<dbReference type="Gene3D" id="3.30.1050.10">
    <property type="entry name" value="SCP2 sterol-binding domain"/>
    <property type="match status" value="1"/>
</dbReference>
<evidence type="ECO:0000256" key="7">
    <source>
        <dbReference type="ARBA" id="ARBA00022473"/>
    </source>
</evidence>
<keyword evidence="22 50" id="KW-0472">Membrane</keyword>
<dbReference type="Pfam" id="PF02036">
    <property type="entry name" value="SCP2"/>
    <property type="match status" value="1"/>
</dbReference>
<evidence type="ECO:0000256" key="33">
    <source>
        <dbReference type="ARBA" id="ARBA00030851"/>
    </source>
</evidence>
<evidence type="ECO:0000256" key="11">
    <source>
        <dbReference type="ARBA" id="ARBA00022553"/>
    </source>
</evidence>
<comment type="catalytic activity">
    <reaction evidence="29">
        <text>choloyl-CoA + propanoyl-CoA = 3alpha,7alpha,12alpha-trihydroxy-24-oxo-5beta-cholestan-26-oyl-CoA + CoA</text>
        <dbReference type="Rhea" id="RHEA:16865"/>
        <dbReference type="ChEBI" id="CHEBI:57287"/>
        <dbReference type="ChEBI" id="CHEBI:57373"/>
        <dbReference type="ChEBI" id="CHEBI:57392"/>
        <dbReference type="ChEBI" id="CHEBI:58507"/>
        <dbReference type="EC" id="2.3.1.176"/>
    </reaction>
    <physiologicalReaction direction="right-to-left" evidence="29">
        <dbReference type="Rhea" id="RHEA:16867"/>
    </physiologicalReaction>
</comment>
<dbReference type="InterPro" id="IPR051022">
    <property type="entry name" value="Notch_Cell-Fate_Det"/>
</dbReference>
<evidence type="ECO:0000256" key="2">
    <source>
        <dbReference type="ARBA" id="ARBA00004275"/>
    </source>
</evidence>
<feature type="domain" description="EGF-like" evidence="51">
    <location>
        <begin position="2329"/>
        <end position="2340"/>
    </location>
</feature>
<dbReference type="PANTHER" id="PTHR24049:SF22">
    <property type="entry name" value="DROSOPHILA CRUMBS HOMOLOG"/>
    <property type="match status" value="1"/>
</dbReference>
<evidence type="ECO:0000256" key="31">
    <source>
        <dbReference type="ARBA" id="ARBA00029287"/>
    </source>
</evidence>
<feature type="domain" description="EGF-like" evidence="51">
    <location>
        <begin position="2373"/>
        <end position="2384"/>
    </location>
</feature>
<dbReference type="Pfam" id="PF07645">
    <property type="entry name" value="EGF_CA"/>
    <property type="match status" value="2"/>
</dbReference>
<reference evidence="53" key="1">
    <citation type="submission" date="2022-01" db="EMBL/GenBank/DDBJ databases">
        <authorList>
            <person name="King R."/>
        </authorList>
    </citation>
    <scope>NUCLEOTIDE SEQUENCE</scope>
</reference>
<feature type="domain" description="EGF-like" evidence="51 52">
    <location>
        <begin position="1169"/>
        <end position="1180"/>
    </location>
</feature>
<dbReference type="InterPro" id="IPR001791">
    <property type="entry name" value="Laminin_G"/>
</dbReference>
<dbReference type="GO" id="GO:0007154">
    <property type="term" value="P:cell communication"/>
    <property type="evidence" value="ECO:0007669"/>
    <property type="project" value="UniProtKB-ARBA"/>
</dbReference>
<comment type="catalytic activity">
    <reaction evidence="31">
        <text>7-dehydrocholesterol(in) = 7-dehydrocholesterol(out)</text>
        <dbReference type="Rhea" id="RHEA:62960"/>
        <dbReference type="ChEBI" id="CHEBI:17759"/>
    </reaction>
</comment>
<dbReference type="GO" id="GO:0023052">
    <property type="term" value="P:signaling"/>
    <property type="evidence" value="ECO:0007669"/>
    <property type="project" value="UniProtKB-ARBA"/>
</dbReference>
<dbReference type="FunFam" id="2.10.25.10:FF:000327">
    <property type="entry name" value="neurogenic locus notch homolog protein 4"/>
    <property type="match status" value="1"/>
</dbReference>
<feature type="domain" description="EGF-like" evidence="51 52">
    <location>
        <begin position="898"/>
        <end position="909"/>
    </location>
</feature>
<dbReference type="InterPro" id="IPR013320">
    <property type="entry name" value="ConA-like_dom_sf"/>
</dbReference>
<comment type="catalytic activity">
    <reaction evidence="49">
        <text>octanoyl-CoA + acetyl-CoA = 3-oxodecanoyl-CoA + CoA</text>
        <dbReference type="Rhea" id="RHEA:31087"/>
        <dbReference type="ChEBI" id="CHEBI:57287"/>
        <dbReference type="ChEBI" id="CHEBI:57288"/>
        <dbReference type="ChEBI" id="CHEBI:57386"/>
        <dbReference type="ChEBI" id="CHEBI:62548"/>
    </reaction>
    <physiologicalReaction direction="right-to-left" evidence="49">
        <dbReference type="Rhea" id="RHEA:31089"/>
    </physiologicalReaction>
</comment>
<dbReference type="PROSITE" id="PS00737">
    <property type="entry name" value="THIOLASE_2"/>
    <property type="match status" value="1"/>
</dbReference>
<gene>
    <name evidence="53" type="ORF">CEUTPL_LOCUS13177</name>
</gene>
<comment type="subcellular location">
    <subcellularLocation>
        <location evidence="1">Apical cell membrane</location>
        <topology evidence="1">Single-pass type I membrane protein</topology>
    </subcellularLocation>
    <subcellularLocation>
        <location evidence="3">Cytoplasm</location>
    </subcellularLocation>
    <subcellularLocation>
        <location evidence="2">Peroxisome</location>
    </subcellularLocation>
</comment>
<comment type="function">
    <text evidence="40">Plays a crucial role in the peroxisomal oxidation of branched-chain fatty acids. Catalyzes the last step of the peroxisomal beta-oxidation of branched chain fatty acids and the side chain of the bile acid intermediates di- and trihydroxycoprostanic acids (DHCA and THCA). Also active with medium and long straight chain 3-oxoacyl-CoAs. Stimulates the microsomal conversion of 7-dehydrocholesterol to cholesterol and transfers phosphatidylcholine and 7-dehydrocholesterol between membrances, in vitro. Isoforms SCP2 and SCPx cooperate in peroxisomal oxidation of certain naturally occurring tetramethyl-branched fatty acyl-CoAs.</text>
</comment>
<dbReference type="EC" id="2.3.1.155" evidence="26"/>
<dbReference type="CDD" id="cd00829">
    <property type="entry name" value="SCP-x_thiolase"/>
    <property type="match status" value="1"/>
</dbReference>
<sequence>MVRVFVIGVAMTKFDKPGTKEGDYPDWGKEAILGALQDANVKMDEIELATAGFVYGDSTSGQRVIYEVGMRGIPIFNVNNNCSTGSTALMLAKEMVECGKAQCALAVGFEKMQKGSLGATFMDRANPMEKHIEVMSELADMDASPITAQMFGNAALEHMKKYGTKPEHFAKIAWKNHKHSVNNPNSQFRDEYSLEQVQKSPKIFGPLTKLQCCPTSDGAAAAIVASEDFVRKHGLEDRAVEILGMEMATDLKSTFTDKSCIKIIGYDMVNLAAQRLFKKTGKRPTDVQVVELHDCFSANELITYEALGLCPPGGAGTLIDRGDNTYGGKYVINPSGGLISKGHPLGATGLAQCAELTWQLRGEAGPRQVPNAKLALQHNIGLGGAVIVGLYQLGFPEYKNRRVTARKTAAIASSEDGFIVTPFLYVLQEAMNEDQDNLIAKHRAIYSLKVQKSDGEEGTWIINAKEGKGKIIFNGKDKPDVTFIVKDADIVDLLTGKIQPQRAFFQGKIKIQGNIAFHTYQINTLSEITAVAPSSQPEAYFNGSSYLRLQNSFSLKQPTGISFRTCFGGSLLSQKQSEESVELLVNKKAIYFRAQVDGDSYEEEIYGTFLNNRWHTVFMLYSQGNLTMNVDGESKIIANSTYNNPLLTSSKLYDDMKGSVLLIGKNFNGCLLEGPNVVFDDHLIYYNHNVEFETCPIPMDSCMPTEKMTGMDYCLNEPCMIHGTCINDHNHNTYTCACLPRYTGKNCEIDQGNPCERRPYYCKNGATCVSDQRGDYDCVCEPGFTGKHCETELRTHPRCKTNPCLNGGICDTDKDTDEVWCTCKPGFTGITCEKDIDDCASKPCQNGGICTDDLNNFNCDCNRTGYTGRLCEININECATNPCQNDGVCFDTYGAYLCQCPVGFGGKHCQISVDECASQPCVNNGVCVSYQMGYHCKCPAGFFGENCELENRQQKHCDMINCGRNGECSQDPINGATCVCKQEFSGDYPNCKPICANNPCKNGGLCNAVNGNINCSCPPGYTGTLCQTNVDECQSNPCRNGGICIDKINSFSCNCTEDWMGALCEKPYDVCELQPCKNNATCISPNGHDYTCRCLPGFEGPTCETNKDDCKGIVCPNGKICIDLINNYECRCPFGYDGEDCSRDMDPCSKDPCVNGTCIVDKTSNEWACKCNTGFTGPFCDMDIDECNIPNTQICKTGLCVNTVGSFKCYCEPGYTGLRCEIDIDECLPQPCLNQATCMDLINNFTCICLPGYKGRNCSEEINECEPNPCMGGATCKDEINDFTCICPPGLTGKTCDINIDDCESNPCQHNAECIDGLNEYTCNCTDTGYEGLHCEINIDDCNGLPCMNGAECLDKVKDYDCKCHRGYEGKNCEIDINECESNPCQYNGVCLEKSNMTLYSPEIIAKMGIELPEAFQKPFSFEDADGPCRFGTCTDKIGGYLCECDDGYEGTHCEIDTDECQKYEPCVQGTCIDRVANYFCACDPDFGGKNCSVKLTGCEEEPCENKGVCKPYLINEVEHRFNCSCPNGFHGHTCQNKTTMSFSGQSLVTVNTSRDEGYDIQFRFKTTLGDGLLALGKGLTYYILELARGRLNLQSSLLNKWEGVFIGSNLNDSKWQKVFVAINSTHLVLSANDEQTIYPITFNENYNVSSTSFPVTYIGGIPSNLRKLTRGQPFLVGCAEDIQINSEWVIPQPRNTSHLTFQNTEIGCVREPQCNPNPCHSGGYCTDKWRDFSCSCTRPFLGNTCQYNYTAATFGNEDIMDSLVTVDVFDLARRAVRTIVDISMFIRTRQSKGQIFYLGSFASPQNANDETYIAAQLENGELFVRIQFNGSGEAYPVSGVKLDNGYVHLIEVIRNVTLVQVKLNGTEYFRKTISANGILNAQISNGSSVMVVEFFPISGPDLLIPPAFGNVSFDRSLVMEGIISDNLCRENPCNRGSCENTWNDYKCICERGFKGKTCNELEFCEIEGCPEGAKCNNIEGGYECIANSTFTGKTEPLLYQLSILPNSSRDFNVEEIELTYRTRSWGTLLFAKNNADYFTVFIYHNEVVIQWNLGSGIITQRFKKEKFDGQWLTLLLHFKDQTFKGGFKENVLDMSPNMESPQFDVVSLTELFKEGYIYLAGSDNSTFDFMTVIETTELNTTNYIGNFETTTIDPLIITNSIESGEIDDGFLYKIDQNKKTDRFKGCLSEIRIAGLLLPFFTQKEIYRNETYYTEEFFELEPSTKVDLGCILCYDTDCNNQGQCINTTETYKCDCNEGYAADDCSIDINECENNPCENGATCIDLVGRYECQCAVGYEGDHCQIDIDECVSNPCKHGGTCNDLIGTFKCECPEDFVGKQCEAPLLITCENKPCKDGATCKTAPNLETGNNFTCFCTEGMQGALCDTPFCNVERCKFGFCNTTIIPFCACNPGFEGKFCEINIDECLTPTGRSPCQNGGVCLDGISRYDCNCTGTGYTGLLCENDINECKDNASPCGSGTCENLPGSYRCTCGDSGKCGHHCALDDPCIFEETCMHGTCKSHCTDKPDYTCSCEEDWTGQNCTHLKAAVSRAESGINILYIIIPVVLVLLIAFLIGMIILVNVARSKRATRGTYSPSAQEFCNPRVELDHVLKPPPEERLI</sequence>
<comment type="catalytic activity">
    <reaction evidence="48">
        <text>3-oxohexadecanedioyl-CoA + CoA = tetradecanedioyl-CoA + acetyl-CoA</text>
        <dbReference type="Rhea" id="RHEA:40343"/>
        <dbReference type="ChEBI" id="CHEBI:57287"/>
        <dbReference type="ChEBI" id="CHEBI:57288"/>
        <dbReference type="ChEBI" id="CHEBI:77081"/>
        <dbReference type="ChEBI" id="CHEBI:77084"/>
    </reaction>
    <physiologicalReaction direction="left-to-right" evidence="48">
        <dbReference type="Rhea" id="RHEA:40344"/>
    </physiologicalReaction>
</comment>
<feature type="domain" description="EGF-like" evidence="51 52">
    <location>
        <begin position="1443"/>
        <end position="1454"/>
    </location>
</feature>
<feature type="domain" description="EGF-like" evidence="51">
    <location>
        <begin position="1481"/>
        <end position="1492"/>
    </location>
</feature>
<dbReference type="FunFam" id="2.10.25.10:FF:000039">
    <property type="entry name" value="Crumbs cell polarity complex component 1"/>
    <property type="match status" value="1"/>
</dbReference>
<dbReference type="SUPFAM" id="SSF57184">
    <property type="entry name" value="Growth factor receptor domain"/>
    <property type="match status" value="2"/>
</dbReference>
<evidence type="ECO:0000256" key="36">
    <source>
        <dbReference type="ARBA" id="ARBA00032093"/>
    </source>
</evidence>
<dbReference type="GO" id="GO:0048468">
    <property type="term" value="P:cell development"/>
    <property type="evidence" value="ECO:0007669"/>
    <property type="project" value="UniProtKB-ARBA"/>
</dbReference>
<evidence type="ECO:0000313" key="54">
    <source>
        <dbReference type="Proteomes" id="UP001152799"/>
    </source>
</evidence>
<evidence type="ECO:0000256" key="3">
    <source>
        <dbReference type="ARBA" id="ARBA00004496"/>
    </source>
</evidence>
<dbReference type="SUPFAM" id="SSF53901">
    <property type="entry name" value="Thiolase-like"/>
    <property type="match status" value="2"/>
</dbReference>
<feature type="domain" description="EGF-like" evidence="51">
    <location>
        <begin position="736"/>
        <end position="747"/>
    </location>
</feature>
<dbReference type="FunFam" id="2.10.25.10:FF:000565">
    <property type="entry name" value="Predicted protein"/>
    <property type="match status" value="1"/>
</dbReference>
<dbReference type="GO" id="GO:0008289">
    <property type="term" value="F:lipid binding"/>
    <property type="evidence" value="ECO:0007669"/>
    <property type="project" value="UniProtKB-KW"/>
</dbReference>
<keyword evidence="25" id="KW-0325">Glycoprotein</keyword>
<dbReference type="GO" id="GO:0048592">
    <property type="term" value="P:eye morphogenesis"/>
    <property type="evidence" value="ECO:0007669"/>
    <property type="project" value="UniProtKB-ARBA"/>
</dbReference>
<dbReference type="SUPFAM" id="SSF57196">
    <property type="entry name" value="EGF/Laminin"/>
    <property type="match status" value="18"/>
</dbReference>
<feature type="domain" description="EGF-like" evidence="51 52">
    <location>
        <begin position="1948"/>
        <end position="1959"/>
    </location>
</feature>
<dbReference type="InterPro" id="IPR000152">
    <property type="entry name" value="EGF-type_Asp/Asn_hydroxyl_site"/>
</dbReference>
<feature type="domain" description="EGF-like" evidence="51">
    <location>
        <begin position="1285"/>
        <end position="1296"/>
    </location>
</feature>
<comment type="catalytic activity">
    <reaction evidence="44">
        <text>butanoyl-CoA + acetyl-CoA = 3-oxohexanoyl-CoA + CoA</text>
        <dbReference type="Rhea" id="RHEA:31111"/>
        <dbReference type="ChEBI" id="CHEBI:57287"/>
        <dbReference type="ChEBI" id="CHEBI:57288"/>
        <dbReference type="ChEBI" id="CHEBI:57371"/>
        <dbReference type="ChEBI" id="CHEBI:62418"/>
    </reaction>
    <physiologicalReaction direction="right-to-left" evidence="44">
        <dbReference type="Rhea" id="RHEA:31113"/>
    </physiologicalReaction>
</comment>
<dbReference type="PROSITE" id="PS00010">
    <property type="entry name" value="ASX_HYDROXYL"/>
    <property type="match status" value="18"/>
</dbReference>
<keyword evidence="19" id="KW-0445">Lipid transport</keyword>
<dbReference type="SMART" id="SM00179">
    <property type="entry name" value="EGF_CA"/>
    <property type="match status" value="24"/>
</dbReference>
<comment type="catalytic activity">
    <reaction evidence="46">
        <text>hexadecanoyl-CoA + acetyl-CoA = 3-oxooctadecanoyl-CoA + CoA</text>
        <dbReference type="Rhea" id="RHEA:35279"/>
        <dbReference type="ChEBI" id="CHEBI:57287"/>
        <dbReference type="ChEBI" id="CHEBI:57288"/>
        <dbReference type="ChEBI" id="CHEBI:57379"/>
        <dbReference type="ChEBI" id="CHEBI:71407"/>
    </reaction>
    <physiologicalReaction direction="right-to-left" evidence="46">
        <dbReference type="Rhea" id="RHEA:35281"/>
    </physiologicalReaction>
</comment>
<keyword evidence="23" id="KW-0576">Peroxisome</keyword>
<dbReference type="Pfam" id="PF22691">
    <property type="entry name" value="Thiolase_C_1"/>
    <property type="match status" value="1"/>
</dbReference>
<dbReference type="FunFam" id="2.10.25.10:FF:000117">
    <property type="entry name" value="Delta-like protein"/>
    <property type="match status" value="1"/>
</dbReference>
<dbReference type="PROSITE" id="PS01187">
    <property type="entry name" value="EGF_CA"/>
    <property type="match status" value="9"/>
</dbReference>
<evidence type="ECO:0000256" key="17">
    <source>
        <dbReference type="ARBA" id="ARBA00022837"/>
    </source>
</evidence>
<evidence type="ECO:0000259" key="52">
    <source>
        <dbReference type="PROSITE" id="PS01186"/>
    </source>
</evidence>
<dbReference type="FunFam" id="3.40.47.10:FF:000016">
    <property type="entry name" value="Non-specific lipid-transfer protein"/>
    <property type="match status" value="1"/>
</dbReference>
<dbReference type="CDD" id="cd00054">
    <property type="entry name" value="EGF_CA"/>
    <property type="match status" value="20"/>
</dbReference>
<dbReference type="InterPro" id="IPR020613">
    <property type="entry name" value="Thiolase_CS"/>
</dbReference>
<dbReference type="FunFam" id="2.10.25.10:FF:000066">
    <property type="entry name" value="FAT atypical cadherin 4"/>
    <property type="match status" value="1"/>
</dbReference>
<dbReference type="InterPro" id="IPR003033">
    <property type="entry name" value="SCP2_sterol-bd_dom"/>
</dbReference>
<evidence type="ECO:0000256" key="48">
    <source>
        <dbReference type="ARBA" id="ARBA00049306"/>
    </source>
</evidence>
<comment type="function">
    <text evidence="39">Mediates the transfer of all common phospholipids, cholesterol and gangliosides from the endoplasmic reticulum to the plasma membrane. May play a role in regulating steroidogenesis. Stimulates the microsomal conversion of 7-dehydrocholesterol to cholesterol. Also binds fatty acids and fatty acyl Coenzyme A (CoA) such as phytanoyl-CoA. Involved in the regulation phospholipid synthesis in endoplasmic reticulum enhancing the incorporation of exogenous fatty acid into glycerides. Seems to stimulate the rate-limiting step in phosphatidic acid formation mediated by GPAT3. Isoforms SCP2 and SCPx cooperate in peroxisomal oxidation of certain naturally occurring tetramethyl-branched fatty acyl-CoAs.</text>
</comment>
<dbReference type="EC" id="2.3.1.176" evidence="4"/>
<dbReference type="GO" id="GO:0080090">
    <property type="term" value="P:regulation of primary metabolic process"/>
    <property type="evidence" value="ECO:0007669"/>
    <property type="project" value="UniProtKB-ARBA"/>
</dbReference>
<evidence type="ECO:0000256" key="18">
    <source>
        <dbReference type="ARBA" id="ARBA00022989"/>
    </source>
</evidence>
<dbReference type="GO" id="GO:0005777">
    <property type="term" value="C:peroxisome"/>
    <property type="evidence" value="ECO:0007669"/>
    <property type="project" value="UniProtKB-SubCell"/>
</dbReference>
<dbReference type="PROSITE" id="PS00022">
    <property type="entry name" value="EGF_1"/>
    <property type="match status" value="24"/>
</dbReference>
<evidence type="ECO:0000256" key="1">
    <source>
        <dbReference type="ARBA" id="ARBA00004247"/>
    </source>
</evidence>
<evidence type="ECO:0000256" key="30">
    <source>
        <dbReference type="ARBA" id="ARBA00024514"/>
    </source>
</evidence>
<evidence type="ECO:0000256" key="23">
    <source>
        <dbReference type="ARBA" id="ARBA00023140"/>
    </source>
</evidence>
<evidence type="ECO:0000256" key="9">
    <source>
        <dbReference type="ARBA" id="ARBA00022490"/>
    </source>
</evidence>
<feature type="domain" description="EGF-like" evidence="51 52">
    <location>
        <begin position="1247"/>
        <end position="1258"/>
    </location>
</feature>
<dbReference type="InterPro" id="IPR000742">
    <property type="entry name" value="EGF"/>
</dbReference>
<evidence type="ECO:0000256" key="12">
    <source>
        <dbReference type="ARBA" id="ARBA00022679"/>
    </source>
</evidence>
<comment type="catalytic activity">
    <reaction evidence="47">
        <text>dodecanoyl-CoA + acetyl-CoA = 3-oxotetradecanoyl-CoA + CoA</text>
        <dbReference type="Rhea" id="RHEA:31091"/>
        <dbReference type="ChEBI" id="CHEBI:57287"/>
        <dbReference type="ChEBI" id="CHEBI:57288"/>
        <dbReference type="ChEBI" id="CHEBI:57375"/>
        <dbReference type="ChEBI" id="CHEBI:62543"/>
    </reaction>
    <physiologicalReaction direction="right-to-left" evidence="47">
        <dbReference type="Rhea" id="RHEA:31093"/>
    </physiologicalReaction>
</comment>
<evidence type="ECO:0000256" key="35">
    <source>
        <dbReference type="ARBA" id="ARBA00031346"/>
    </source>
</evidence>
<evidence type="ECO:0000256" key="13">
    <source>
        <dbReference type="ARBA" id="ARBA00022692"/>
    </source>
</evidence>
<dbReference type="NCBIfam" id="NF006102">
    <property type="entry name" value="PRK08256.1"/>
    <property type="match status" value="1"/>
</dbReference>
<dbReference type="InterPro" id="IPR016039">
    <property type="entry name" value="Thiolase-like"/>
</dbReference>
<dbReference type="GO" id="GO:0051241">
    <property type="term" value="P:negative regulation of multicellular organismal process"/>
    <property type="evidence" value="ECO:0007669"/>
    <property type="project" value="UniProtKB-ARBA"/>
</dbReference>
<dbReference type="InterPro" id="IPR018097">
    <property type="entry name" value="EGF_Ca-bd_CS"/>
</dbReference>
<keyword evidence="15" id="KW-0677">Repeat</keyword>
<keyword evidence="18 50" id="KW-1133">Transmembrane helix</keyword>
<dbReference type="GO" id="GO:0051093">
    <property type="term" value="P:negative regulation of developmental process"/>
    <property type="evidence" value="ECO:0007669"/>
    <property type="project" value="UniProtKB-ARBA"/>
</dbReference>
<comment type="catalytic activity">
    <reaction evidence="41">
        <text>tetradecanoyl-CoA + acetyl-CoA = 3-oxohexadecanoyl-CoA + CoA</text>
        <dbReference type="Rhea" id="RHEA:18161"/>
        <dbReference type="ChEBI" id="CHEBI:57287"/>
        <dbReference type="ChEBI" id="CHEBI:57288"/>
        <dbReference type="ChEBI" id="CHEBI:57349"/>
        <dbReference type="ChEBI" id="CHEBI:57385"/>
        <dbReference type="EC" id="2.3.1.155"/>
    </reaction>
    <physiologicalReaction direction="right-to-left" evidence="41">
        <dbReference type="Rhea" id="RHEA:18163"/>
    </physiologicalReaction>
</comment>
<dbReference type="Gene3D" id="2.10.25.10">
    <property type="entry name" value="Laminin"/>
    <property type="match status" value="27"/>
</dbReference>
<dbReference type="GO" id="GO:0006629">
    <property type="term" value="P:lipid metabolic process"/>
    <property type="evidence" value="ECO:0007669"/>
    <property type="project" value="UniProtKB-KW"/>
</dbReference>
<dbReference type="FunFam" id="2.60.120.200:FF:000143">
    <property type="entry name" value="Crumbs, isoform D"/>
    <property type="match status" value="1"/>
</dbReference>
<keyword evidence="54" id="KW-1185">Reference proteome</keyword>
<evidence type="ECO:0000256" key="26">
    <source>
        <dbReference type="ARBA" id="ARBA00024058"/>
    </source>
</evidence>
<evidence type="ECO:0000256" key="39">
    <source>
        <dbReference type="ARBA" id="ARBA00045738"/>
    </source>
</evidence>
<dbReference type="Pfam" id="PF00054">
    <property type="entry name" value="Laminin_G_1"/>
    <property type="match status" value="2"/>
</dbReference>
<evidence type="ECO:0000256" key="46">
    <source>
        <dbReference type="ARBA" id="ARBA00049268"/>
    </source>
</evidence>
<dbReference type="GO" id="GO:0008593">
    <property type="term" value="P:regulation of Notch signaling pathway"/>
    <property type="evidence" value="ECO:0007669"/>
    <property type="project" value="UniProtKB-ARBA"/>
</dbReference>
<dbReference type="InterPro" id="IPR020616">
    <property type="entry name" value="Thiolase_N"/>
</dbReference>
<feature type="domain" description="EGF-like" evidence="51 52">
    <location>
        <begin position="1092"/>
        <end position="1103"/>
    </location>
</feature>
<keyword evidence="10" id="KW-0245">EGF-like domain</keyword>
<evidence type="ECO:0000256" key="25">
    <source>
        <dbReference type="ARBA" id="ARBA00023180"/>
    </source>
</evidence>
<keyword evidence="16" id="KW-0221">Differentiation</keyword>
<feature type="domain" description="EGF-like" evidence="51 52">
    <location>
        <begin position="778"/>
        <end position="789"/>
    </location>
</feature>
<evidence type="ECO:0000259" key="51">
    <source>
        <dbReference type="PROSITE" id="PS00022"/>
    </source>
</evidence>
<dbReference type="FunFam" id="2.10.25.10:FF:000118">
    <property type="entry name" value="protein delta homolog 2"/>
    <property type="match status" value="1"/>
</dbReference>
<evidence type="ECO:0000256" key="5">
    <source>
        <dbReference type="ARBA" id="ARBA00014545"/>
    </source>
</evidence>
<evidence type="ECO:0000256" key="27">
    <source>
        <dbReference type="ARBA" id="ARBA00024073"/>
    </source>
</evidence>
<name>A0A9N9QRW4_9CUCU</name>
<comment type="catalytic activity">
    <reaction evidence="45">
        <text>an acyl-CoA + acetyl-CoA = a 3-oxoacyl-CoA + CoA</text>
        <dbReference type="Rhea" id="RHEA:21564"/>
        <dbReference type="ChEBI" id="CHEBI:57287"/>
        <dbReference type="ChEBI" id="CHEBI:57288"/>
        <dbReference type="ChEBI" id="CHEBI:58342"/>
        <dbReference type="ChEBI" id="CHEBI:90726"/>
        <dbReference type="EC" id="2.3.1.16"/>
    </reaction>
    <physiologicalReaction direction="right-to-left" evidence="45">
        <dbReference type="Rhea" id="RHEA:21566"/>
    </physiologicalReaction>
</comment>
<feature type="domain" description="EGF-like" evidence="51 52">
    <location>
        <begin position="1735"/>
        <end position="1746"/>
    </location>
</feature>
<dbReference type="OrthoDB" id="283575at2759"/>
<evidence type="ECO:0000256" key="24">
    <source>
        <dbReference type="ARBA" id="ARBA00023157"/>
    </source>
</evidence>
<comment type="catalytic activity">
    <reaction evidence="43">
        <text>decanoyl-CoA + acetyl-CoA = 3-oxododecanoyl-CoA + CoA</text>
        <dbReference type="Rhea" id="RHEA:31183"/>
        <dbReference type="ChEBI" id="CHEBI:57287"/>
        <dbReference type="ChEBI" id="CHEBI:57288"/>
        <dbReference type="ChEBI" id="CHEBI:61430"/>
        <dbReference type="ChEBI" id="CHEBI:62615"/>
    </reaction>
    <physiologicalReaction direction="right-to-left" evidence="43">
        <dbReference type="Rhea" id="RHEA:31185"/>
    </physiologicalReaction>
</comment>
<dbReference type="Gene3D" id="3.40.47.10">
    <property type="match status" value="1"/>
</dbReference>
<dbReference type="Pfam" id="PF00008">
    <property type="entry name" value="EGF"/>
    <property type="match status" value="16"/>
</dbReference>
<keyword evidence="7" id="KW-0217">Developmental protein</keyword>
<feature type="domain" description="EGF-like" evidence="52">
    <location>
        <begin position="2253"/>
        <end position="2264"/>
    </location>
</feature>
<dbReference type="GO" id="GO:0050877">
    <property type="term" value="P:nervous system process"/>
    <property type="evidence" value="ECO:0007669"/>
    <property type="project" value="UniProtKB-ARBA"/>
</dbReference>
<keyword evidence="17" id="KW-0106">Calcium</keyword>
<evidence type="ECO:0000256" key="47">
    <source>
        <dbReference type="ARBA" id="ARBA00049270"/>
    </source>
</evidence>
<evidence type="ECO:0000256" key="50">
    <source>
        <dbReference type="SAM" id="Phobius"/>
    </source>
</evidence>
<dbReference type="Proteomes" id="UP001152799">
    <property type="component" value="Chromosome 8"/>
</dbReference>
<dbReference type="Pfam" id="PF00108">
    <property type="entry name" value="Thiolase_N"/>
    <property type="match status" value="1"/>
</dbReference>
<dbReference type="PROSITE" id="PS01186">
    <property type="entry name" value="EGF_2"/>
    <property type="match status" value="18"/>
</dbReference>
<keyword evidence="13 50" id="KW-0812">Transmembrane</keyword>
<evidence type="ECO:0000256" key="49">
    <source>
        <dbReference type="ARBA" id="ARBA00049542"/>
    </source>
</evidence>
<dbReference type="GO" id="GO:0009967">
    <property type="term" value="P:positive regulation of signal transduction"/>
    <property type="evidence" value="ECO:0007669"/>
    <property type="project" value="UniProtKB-ARBA"/>
</dbReference>
<dbReference type="GO" id="GO:0016324">
    <property type="term" value="C:apical plasma membrane"/>
    <property type="evidence" value="ECO:0007669"/>
    <property type="project" value="UniProtKB-SubCell"/>
</dbReference>
<feature type="domain" description="EGF-like" evidence="51">
    <location>
        <begin position="1053"/>
        <end position="1064"/>
    </location>
</feature>
<dbReference type="InterPro" id="IPR036527">
    <property type="entry name" value="SCP2_sterol-bd_dom_sf"/>
</dbReference>
<keyword evidence="14" id="KW-0732">Signal</keyword>
<evidence type="ECO:0000256" key="15">
    <source>
        <dbReference type="ARBA" id="ARBA00022737"/>
    </source>
</evidence>
<protein>
    <recommendedName>
        <fullName evidence="5">Sterol carrier protein 2</fullName>
        <ecNumber evidence="26">2.3.1.155</ecNumber>
        <ecNumber evidence="27">2.3.1.16</ecNumber>
        <ecNumber evidence="4">2.3.1.176</ecNumber>
    </recommendedName>
    <alternativeName>
        <fullName evidence="36">Acetyl-CoA C-myristoyltransferase</fullName>
    </alternativeName>
    <alternativeName>
        <fullName evidence="33">Non-specific lipid-transfer protein</fullName>
    </alternativeName>
    <alternativeName>
        <fullName evidence="37">Propanoyl-CoA C-acyltransferase</fullName>
    </alternativeName>
    <alternativeName>
        <fullName evidence="32">SCP-2/3-oxoacyl-CoA thiolase</fullName>
    </alternativeName>
    <alternativeName>
        <fullName evidence="34">SCP-2/thiolase</fullName>
    </alternativeName>
    <alternativeName>
        <fullName evidence="35">SCP-chi</fullName>
    </alternativeName>
    <alternativeName>
        <fullName evidence="38">Sterol carrier protein X</fullName>
    </alternativeName>
</protein>
<feature type="transmembrane region" description="Helical" evidence="50">
    <location>
        <begin position="2557"/>
        <end position="2580"/>
    </location>
</feature>
<evidence type="ECO:0000256" key="29">
    <source>
        <dbReference type="ARBA" id="ARBA00024509"/>
    </source>
</evidence>
<feature type="domain" description="EGF-like" evidence="51 52">
    <location>
        <begin position="2291"/>
        <end position="2302"/>
    </location>
</feature>
<evidence type="ECO:0000256" key="19">
    <source>
        <dbReference type="ARBA" id="ARBA00023055"/>
    </source>
</evidence>
<dbReference type="InterPro" id="IPR013032">
    <property type="entry name" value="EGF-like_CS"/>
</dbReference>
<dbReference type="Pfam" id="PF02210">
    <property type="entry name" value="Laminin_G_2"/>
    <property type="match status" value="1"/>
</dbReference>
<keyword evidence="9" id="KW-0963">Cytoplasm</keyword>
<dbReference type="InterPro" id="IPR049883">
    <property type="entry name" value="NOTCH1_EGF-like"/>
</dbReference>
<dbReference type="FunFam" id="2.10.25.10:FF:000472">
    <property type="entry name" value="Uncharacterized protein, isoform A"/>
    <property type="match status" value="4"/>
</dbReference>
<feature type="domain" description="EGF-like" evidence="51 52">
    <location>
        <begin position="936"/>
        <end position="947"/>
    </location>
</feature>
<dbReference type="EMBL" id="OU892284">
    <property type="protein sequence ID" value="CAG9772772.1"/>
    <property type="molecule type" value="Genomic_DNA"/>
</dbReference>
<keyword evidence="20" id="KW-0443">Lipid metabolism</keyword>
<evidence type="ECO:0000256" key="14">
    <source>
        <dbReference type="ARBA" id="ARBA00022729"/>
    </source>
</evidence>
<accession>A0A9N9QRW4</accession>
<dbReference type="PRINTS" id="PR01983">
    <property type="entry name" value="NOTCH"/>
</dbReference>
<evidence type="ECO:0000256" key="4">
    <source>
        <dbReference type="ARBA" id="ARBA00012352"/>
    </source>
</evidence>
<dbReference type="SUPFAM" id="SSF49899">
    <property type="entry name" value="Concanavalin A-like lectins/glucanases"/>
    <property type="match status" value="4"/>
</dbReference>
<evidence type="ECO:0000256" key="38">
    <source>
        <dbReference type="ARBA" id="ARBA00033178"/>
    </source>
</evidence>
<dbReference type="SMART" id="SM00282">
    <property type="entry name" value="LamG"/>
    <property type="match status" value="3"/>
</dbReference>
<comment type="catalytic activity">
    <reaction evidence="28">
        <text>propanoyl-CoA + tetradecanoyl-CoA = 3-oxo-2-methylhexadecanoyl-CoA + CoA</text>
        <dbReference type="Rhea" id="RHEA:46344"/>
        <dbReference type="ChEBI" id="CHEBI:57287"/>
        <dbReference type="ChEBI" id="CHEBI:57385"/>
        <dbReference type="ChEBI" id="CHEBI:57392"/>
        <dbReference type="ChEBI" id="CHEBI:86042"/>
    </reaction>
    <physiologicalReaction direction="right-to-left" evidence="28">
        <dbReference type="Rhea" id="RHEA:46346"/>
    </physiologicalReaction>
</comment>
<feature type="domain" description="EGF-like" evidence="51 52">
    <location>
        <begin position="1015"/>
        <end position="1026"/>
    </location>
</feature>
<evidence type="ECO:0000256" key="40">
    <source>
        <dbReference type="ARBA" id="ARBA00045994"/>
    </source>
</evidence>
<dbReference type="GO" id="GO:0030182">
    <property type="term" value="P:neuron differentiation"/>
    <property type="evidence" value="ECO:0007669"/>
    <property type="project" value="UniProtKB-ARBA"/>
</dbReference>
<evidence type="ECO:0000256" key="16">
    <source>
        <dbReference type="ARBA" id="ARBA00022782"/>
    </source>
</evidence>
<evidence type="ECO:0000256" key="21">
    <source>
        <dbReference type="ARBA" id="ARBA00023121"/>
    </source>
</evidence>
<feature type="domain" description="EGF-like" evidence="51">
    <location>
        <begin position="2530"/>
        <end position="2541"/>
    </location>
</feature>
<dbReference type="InterPro" id="IPR009030">
    <property type="entry name" value="Growth_fac_rcpt_cys_sf"/>
</dbReference>
<dbReference type="EC" id="2.3.1.16" evidence="27"/>
<evidence type="ECO:0000256" key="28">
    <source>
        <dbReference type="ARBA" id="ARBA00024471"/>
    </source>
</evidence>
<dbReference type="GO" id="GO:0005509">
    <property type="term" value="F:calcium ion binding"/>
    <property type="evidence" value="ECO:0007669"/>
    <property type="project" value="InterPro"/>
</dbReference>
<comment type="catalytic activity">
    <reaction evidence="42">
        <text>hexanoyl-CoA + acetyl-CoA = 3-oxooctanoyl-CoA + CoA</text>
        <dbReference type="Rhea" id="RHEA:31203"/>
        <dbReference type="ChEBI" id="CHEBI:57287"/>
        <dbReference type="ChEBI" id="CHEBI:57288"/>
        <dbReference type="ChEBI" id="CHEBI:62619"/>
        <dbReference type="ChEBI" id="CHEBI:62620"/>
    </reaction>
    <physiologicalReaction direction="right-to-left" evidence="42">
        <dbReference type="Rhea" id="RHEA:31205"/>
    </physiologicalReaction>
</comment>
<dbReference type="InterPro" id="IPR055140">
    <property type="entry name" value="Thiolase_C_2"/>
</dbReference>
<dbReference type="PROSITE" id="PS00098">
    <property type="entry name" value="THIOLASE_1"/>
    <property type="match status" value="1"/>
</dbReference>
<feature type="domain" description="EGF-like" evidence="51 52">
    <location>
        <begin position="1524"/>
        <end position="1535"/>
    </location>
</feature>
<proteinExistence type="predicted"/>
<evidence type="ECO:0000256" key="45">
    <source>
        <dbReference type="ARBA" id="ARBA00049178"/>
    </source>
</evidence>
<keyword evidence="24" id="KW-1015">Disulfide bond</keyword>
<dbReference type="GO" id="GO:0060255">
    <property type="term" value="P:regulation of macromolecule metabolic process"/>
    <property type="evidence" value="ECO:0007669"/>
    <property type="project" value="UniProtKB-ARBA"/>
</dbReference>
<evidence type="ECO:0000256" key="44">
    <source>
        <dbReference type="ARBA" id="ARBA00048553"/>
    </source>
</evidence>
<evidence type="ECO:0000256" key="34">
    <source>
        <dbReference type="ARBA" id="ARBA00031275"/>
    </source>
</evidence>
<dbReference type="Gene3D" id="2.60.120.200">
    <property type="match status" value="4"/>
</dbReference>
<feature type="domain" description="EGF-like" evidence="51 52">
    <location>
        <begin position="1362"/>
        <end position="1373"/>
    </location>
</feature>
<dbReference type="InterPro" id="IPR020615">
    <property type="entry name" value="Thiolase_acyl_enz_int_AS"/>
</dbReference>
<dbReference type="FunFam" id="2.10.25.10:FF:000100">
    <property type="entry name" value="neurogenic locus notch homolog protein 3"/>
    <property type="match status" value="1"/>
</dbReference>
<feature type="domain" description="EGF-like" evidence="51 52">
    <location>
        <begin position="2407"/>
        <end position="2418"/>
    </location>
</feature>
<dbReference type="GO" id="GO:0006869">
    <property type="term" value="P:lipid transport"/>
    <property type="evidence" value="ECO:0007669"/>
    <property type="project" value="UniProtKB-KW"/>
</dbReference>
<feature type="domain" description="EGF-like" evidence="51 52">
    <location>
        <begin position="1130"/>
        <end position="1141"/>
    </location>
</feature>
<dbReference type="SMART" id="SM00181">
    <property type="entry name" value="EGF"/>
    <property type="match status" value="30"/>
</dbReference>
<evidence type="ECO:0000256" key="32">
    <source>
        <dbReference type="ARBA" id="ARBA00030531"/>
    </source>
</evidence>
<evidence type="ECO:0000256" key="42">
    <source>
        <dbReference type="ARBA" id="ARBA00048001"/>
    </source>
</evidence>
<evidence type="ECO:0000256" key="8">
    <source>
        <dbReference type="ARBA" id="ARBA00022475"/>
    </source>
</evidence>
<dbReference type="CDD" id="cd00110">
    <property type="entry name" value="LamG"/>
    <property type="match status" value="4"/>
</dbReference>
<dbReference type="GO" id="GO:0003002">
    <property type="term" value="P:regionalization"/>
    <property type="evidence" value="ECO:0007669"/>
    <property type="project" value="UniProtKB-ARBA"/>
</dbReference>
<comment type="catalytic activity">
    <reaction evidence="30">
        <text>3-oxo-(9Z-octadecenoyl)-CoA + CoA = (7Z)-hexadecenoyl-CoA + acetyl-CoA</text>
        <dbReference type="Rhea" id="RHEA:47400"/>
        <dbReference type="ChEBI" id="CHEBI:57287"/>
        <dbReference type="ChEBI" id="CHEBI:57288"/>
        <dbReference type="ChEBI" id="CHEBI:87695"/>
        <dbReference type="ChEBI" id="CHEBI:87698"/>
    </reaction>
    <physiologicalReaction direction="left-to-right" evidence="30">
        <dbReference type="Rhea" id="RHEA:47401"/>
    </physiologicalReaction>
</comment>
<feature type="domain" description="EGF-like" evidence="51 52">
    <location>
        <begin position="821"/>
        <end position="832"/>
    </location>
</feature>
<dbReference type="Pfam" id="PF12661">
    <property type="entry name" value="hEGF"/>
    <property type="match status" value="3"/>
</dbReference>
<dbReference type="GO" id="GO:0050633">
    <property type="term" value="F:acetyl-CoA C-myristoyltransferase activity"/>
    <property type="evidence" value="ECO:0007669"/>
    <property type="project" value="UniProtKB-EC"/>
</dbReference>
<organism evidence="53 54">
    <name type="scientific">Ceutorhynchus assimilis</name>
    <name type="common">cabbage seed weevil</name>
    <dbReference type="NCBI Taxonomy" id="467358"/>
    <lineage>
        <taxon>Eukaryota</taxon>
        <taxon>Metazoa</taxon>
        <taxon>Ecdysozoa</taxon>
        <taxon>Arthropoda</taxon>
        <taxon>Hexapoda</taxon>
        <taxon>Insecta</taxon>
        <taxon>Pterygota</taxon>
        <taxon>Neoptera</taxon>
        <taxon>Endopterygota</taxon>
        <taxon>Coleoptera</taxon>
        <taxon>Polyphaga</taxon>
        <taxon>Cucujiformia</taxon>
        <taxon>Curculionidae</taxon>
        <taxon>Ceutorhynchinae</taxon>
        <taxon>Ceutorhynchus</taxon>
    </lineage>
</organism>
<evidence type="ECO:0000313" key="53">
    <source>
        <dbReference type="EMBL" id="CAG9772772.1"/>
    </source>
</evidence>
<evidence type="ECO:0000256" key="43">
    <source>
        <dbReference type="ARBA" id="ARBA00048004"/>
    </source>
</evidence>
<dbReference type="SUPFAM" id="SSF55718">
    <property type="entry name" value="SCP-like"/>
    <property type="match status" value="1"/>
</dbReference>
<dbReference type="InterPro" id="IPR001881">
    <property type="entry name" value="EGF-like_Ca-bd_dom"/>
</dbReference>
<dbReference type="PANTHER" id="PTHR24049">
    <property type="entry name" value="CRUMBS FAMILY MEMBER"/>
    <property type="match status" value="1"/>
</dbReference>
<dbReference type="FunFam" id="2.10.25.10:FF:000391">
    <property type="entry name" value="Weary, isoform C"/>
    <property type="match status" value="1"/>
</dbReference>
<keyword evidence="12" id="KW-0808">Transferase</keyword>
<keyword evidence="6" id="KW-0813">Transport</keyword>
<evidence type="ECO:0000256" key="6">
    <source>
        <dbReference type="ARBA" id="ARBA00022448"/>
    </source>
</evidence>
<keyword evidence="11" id="KW-0597">Phosphoprotein</keyword>